<dbReference type="GO" id="GO:0005524">
    <property type="term" value="F:ATP binding"/>
    <property type="evidence" value="ECO:0007669"/>
    <property type="project" value="InterPro"/>
</dbReference>
<dbReference type="Pfam" id="PF04851">
    <property type="entry name" value="ResIII"/>
    <property type="match status" value="1"/>
</dbReference>
<evidence type="ECO:0000313" key="4">
    <source>
        <dbReference type="EMBL" id="EOS12160.1"/>
    </source>
</evidence>
<sequence length="784" mass="89324">MRPSLFLLLVAAGIRIMYCKNDSLRDYQQEMKLRLFEEWELHQSVMVQMPTGTGKTHLLAAIVREFLCGSGIRVWIVAHRRELVGQIEETVSRYGMGREDGRVRVMSIQWLSRNRKIMDGQPDLIVIDEAHHALAETYRELWKRYPEARKLGMTATPCRLNRKGFTDLFDTLITSWSIAEFIGRGWLSSFDYVSIRANSREQRLVDSLKKRGADGDYQVKEMNAVLNRETGIRQLYESVRRYAAGKKGIVYAVSIAHARQIAAYYSLHGVESVAIDSRTPALERKELVEDFRRGRISVLVNVDIFSEGFDCPDVEFVQLARPTLSLAKYLQQVGRGLRKSDDKDSCVLIDNVGLHRIFGLPVRDRDWEAMFEGRMAGNAQPRIRTENSGLSVSVPLPEDGRRNEELEVVMTHARLLDAVRNGDLVCLGEDGPAGGEQRTALKACRDRQSGLWGLRCGNKITVLPQYREVFDLCADRAAVRFEDGRAGVVDDSGTPLMVTDRCRRLRFLKGELLAVTREDGSDCYTDLRTNRTYRERPVVFSYGGIELLRVGESFHSRTRKAYVSMYGLHKDSLCFHGFYLKIPDYRVPKSCRLVDPVWTTLFDVFACVLAGDDEEVYWCCGRLADRSIVVMDGDGNYYHVEKGRGKRYIACNVPKAGEADFASVMEDLMEEAGRRAESVQRERQQDEEEKRRKRLDEIKDVLPFRMGLKWGLKWGDRIVVPPCYRNICVPVGGYCAFEGNACQWGVMALDGKVVVEARYQKVEIEKDGTVHLTIIPGKVKIIKL</sequence>
<dbReference type="GO" id="GO:0005829">
    <property type="term" value="C:cytosol"/>
    <property type="evidence" value="ECO:0007669"/>
    <property type="project" value="TreeGrafter"/>
</dbReference>
<dbReference type="SMART" id="SM00487">
    <property type="entry name" value="DEXDc"/>
    <property type="match status" value="1"/>
</dbReference>
<name>R9I7T3_9BACT</name>
<dbReference type="Proteomes" id="UP000014200">
    <property type="component" value="Unassembled WGS sequence"/>
</dbReference>
<evidence type="ECO:0000259" key="3">
    <source>
        <dbReference type="PROSITE" id="PS51194"/>
    </source>
</evidence>
<dbReference type="OrthoDB" id="9759819at2"/>
<dbReference type="InterPro" id="IPR001650">
    <property type="entry name" value="Helicase_C-like"/>
</dbReference>
<dbReference type="EMBL" id="ASSP01000014">
    <property type="protein sequence ID" value="EOS12160.1"/>
    <property type="molecule type" value="Genomic_DNA"/>
</dbReference>
<dbReference type="STRING" id="1235788.C802_01972"/>
<dbReference type="RefSeq" id="WP_016276360.1">
    <property type="nucleotide sequence ID" value="NZ_KE159506.1"/>
</dbReference>
<dbReference type="PANTHER" id="PTHR47396">
    <property type="entry name" value="TYPE I RESTRICTION ENZYME ECOKI R PROTEIN"/>
    <property type="match status" value="1"/>
</dbReference>
<evidence type="ECO:0008006" key="6">
    <source>
        <dbReference type="Google" id="ProtNLM"/>
    </source>
</evidence>
<dbReference type="AlphaFoldDB" id="R9I7T3"/>
<dbReference type="InterPro" id="IPR014001">
    <property type="entry name" value="Helicase_ATP-bd"/>
</dbReference>
<dbReference type="PATRIC" id="fig|1235788.3.peg.2020"/>
<dbReference type="GO" id="GO:0016787">
    <property type="term" value="F:hydrolase activity"/>
    <property type="evidence" value="ECO:0007669"/>
    <property type="project" value="InterPro"/>
</dbReference>
<protein>
    <recommendedName>
        <fullName evidence="6">DEAD/DEAH box helicase</fullName>
    </recommendedName>
</protein>
<feature type="domain" description="Helicase ATP-binding" evidence="2">
    <location>
        <begin position="36"/>
        <end position="175"/>
    </location>
</feature>
<dbReference type="InterPro" id="IPR006935">
    <property type="entry name" value="Helicase/UvrB_N"/>
</dbReference>
<organism evidence="4 5">
    <name type="scientific">Phocaeicola sartorii</name>
    <dbReference type="NCBI Taxonomy" id="671267"/>
    <lineage>
        <taxon>Bacteria</taxon>
        <taxon>Pseudomonadati</taxon>
        <taxon>Bacteroidota</taxon>
        <taxon>Bacteroidia</taxon>
        <taxon>Bacteroidales</taxon>
        <taxon>Bacteroidaceae</taxon>
        <taxon>Phocaeicola</taxon>
    </lineage>
</organism>
<dbReference type="GO" id="GO:0003677">
    <property type="term" value="F:DNA binding"/>
    <property type="evidence" value="ECO:0007669"/>
    <property type="project" value="InterPro"/>
</dbReference>
<accession>R9I7T3</accession>
<keyword evidence="5" id="KW-1185">Reference proteome</keyword>
<dbReference type="Gene3D" id="3.40.50.300">
    <property type="entry name" value="P-loop containing nucleotide triphosphate hydrolases"/>
    <property type="match status" value="2"/>
</dbReference>
<feature type="coiled-coil region" evidence="1">
    <location>
        <begin position="662"/>
        <end position="696"/>
    </location>
</feature>
<evidence type="ECO:0000259" key="2">
    <source>
        <dbReference type="PROSITE" id="PS51192"/>
    </source>
</evidence>
<gene>
    <name evidence="4" type="ORF">C802_01972</name>
</gene>
<dbReference type="HOGENOM" id="CLU_020725_0_0_10"/>
<dbReference type="PANTHER" id="PTHR47396:SF1">
    <property type="entry name" value="ATP-DEPENDENT HELICASE IRC3-RELATED"/>
    <property type="match status" value="1"/>
</dbReference>
<comment type="caution">
    <text evidence="4">The sequence shown here is derived from an EMBL/GenBank/DDBJ whole genome shotgun (WGS) entry which is preliminary data.</text>
</comment>
<evidence type="ECO:0000313" key="5">
    <source>
        <dbReference type="Proteomes" id="UP000014200"/>
    </source>
</evidence>
<dbReference type="PROSITE" id="PS51192">
    <property type="entry name" value="HELICASE_ATP_BIND_1"/>
    <property type="match status" value="1"/>
</dbReference>
<reference evidence="4 5" key="1">
    <citation type="submission" date="2013-04" db="EMBL/GenBank/DDBJ databases">
        <title>The Genome Sequence of Bacteroides massiliensis dnLKV3.</title>
        <authorList>
            <consortium name="The Broad Institute Genomics Platform"/>
            <consortium name="The Broad Institute Genome Sequencing Center for Infectious Disease"/>
            <person name="Earl A."/>
            <person name="Xavier R."/>
            <person name="Kuhn K."/>
            <person name="Stappenbeck T."/>
            <person name="Walker B."/>
            <person name="Young S."/>
            <person name="Zeng Q."/>
            <person name="Gargeya S."/>
            <person name="Fitzgerald M."/>
            <person name="Haas B."/>
            <person name="Abouelleil A."/>
            <person name="Allen A.W."/>
            <person name="Alvarado L."/>
            <person name="Arachchi H.M."/>
            <person name="Berlin A.M."/>
            <person name="Chapman S.B."/>
            <person name="Gainer-Dewar J."/>
            <person name="Goldberg J."/>
            <person name="Griggs A."/>
            <person name="Gujja S."/>
            <person name="Hansen M."/>
            <person name="Howarth C."/>
            <person name="Imamovic A."/>
            <person name="Ireland A."/>
            <person name="Larimer J."/>
            <person name="McCowan C."/>
            <person name="Murphy C."/>
            <person name="Pearson M."/>
            <person name="Poon T.W."/>
            <person name="Priest M."/>
            <person name="Roberts A."/>
            <person name="Saif S."/>
            <person name="Shea T."/>
            <person name="Sisk P."/>
            <person name="Sykes S."/>
            <person name="Wortman J."/>
            <person name="Nusbaum C."/>
            <person name="Birren B."/>
        </authorList>
    </citation>
    <scope>NUCLEOTIDE SEQUENCE [LARGE SCALE GENOMIC DNA]</scope>
    <source>
        <strain evidence="5">dnLKV3</strain>
    </source>
</reference>
<dbReference type="SUPFAM" id="SSF52540">
    <property type="entry name" value="P-loop containing nucleoside triphosphate hydrolases"/>
    <property type="match status" value="1"/>
</dbReference>
<keyword evidence="1" id="KW-0175">Coiled coil</keyword>
<proteinExistence type="predicted"/>
<dbReference type="PROSITE" id="PS51194">
    <property type="entry name" value="HELICASE_CTER"/>
    <property type="match status" value="1"/>
</dbReference>
<dbReference type="InterPro" id="IPR050742">
    <property type="entry name" value="Helicase_Restrict-Modif_Enz"/>
</dbReference>
<evidence type="ECO:0000256" key="1">
    <source>
        <dbReference type="SAM" id="Coils"/>
    </source>
</evidence>
<dbReference type="Pfam" id="PF00271">
    <property type="entry name" value="Helicase_C"/>
    <property type="match status" value="1"/>
</dbReference>
<dbReference type="SMART" id="SM00490">
    <property type="entry name" value="HELICc"/>
    <property type="match status" value="1"/>
</dbReference>
<feature type="domain" description="Helicase C-terminal" evidence="3">
    <location>
        <begin position="231"/>
        <end position="387"/>
    </location>
</feature>
<dbReference type="InterPro" id="IPR027417">
    <property type="entry name" value="P-loop_NTPase"/>
</dbReference>